<keyword evidence="13 17" id="KW-0961">Cell wall biogenesis/degradation</keyword>
<evidence type="ECO:0000256" key="9">
    <source>
        <dbReference type="ARBA" id="ARBA00022984"/>
    </source>
</evidence>
<keyword evidence="5 17" id="KW-1003">Cell membrane</keyword>
<feature type="transmembrane region" description="Helical" evidence="17">
    <location>
        <begin position="136"/>
        <end position="157"/>
    </location>
</feature>
<evidence type="ECO:0000256" key="12">
    <source>
        <dbReference type="ARBA" id="ARBA00023251"/>
    </source>
</evidence>
<dbReference type="GO" id="GO:0071555">
    <property type="term" value="P:cell wall organization"/>
    <property type="evidence" value="ECO:0007669"/>
    <property type="project" value="UniProtKB-KW"/>
</dbReference>
<feature type="transmembrane region" description="Helical" evidence="17">
    <location>
        <begin position="169"/>
        <end position="187"/>
    </location>
</feature>
<comment type="caution">
    <text evidence="18">The sequence shown here is derived from an EMBL/GenBank/DDBJ whole genome shotgun (WGS) entry which is preliminary data.</text>
</comment>
<evidence type="ECO:0000256" key="11">
    <source>
        <dbReference type="ARBA" id="ARBA00023136"/>
    </source>
</evidence>
<evidence type="ECO:0000256" key="14">
    <source>
        <dbReference type="ARBA" id="ARBA00032707"/>
    </source>
</evidence>
<evidence type="ECO:0000313" key="19">
    <source>
        <dbReference type="Proteomes" id="UP000823893"/>
    </source>
</evidence>
<dbReference type="AlphaFoldDB" id="A0A9D2SJJ0"/>
<dbReference type="PANTHER" id="PTHR30622:SF2">
    <property type="entry name" value="UNDECAPRENYL-DIPHOSPHATASE"/>
    <property type="match status" value="1"/>
</dbReference>
<evidence type="ECO:0000256" key="7">
    <source>
        <dbReference type="ARBA" id="ARBA00022801"/>
    </source>
</evidence>
<reference evidence="18" key="1">
    <citation type="journal article" date="2021" name="PeerJ">
        <title>Extensive microbial diversity within the chicken gut microbiome revealed by metagenomics and culture.</title>
        <authorList>
            <person name="Gilroy R."/>
            <person name="Ravi A."/>
            <person name="Getino M."/>
            <person name="Pursley I."/>
            <person name="Horton D.L."/>
            <person name="Alikhan N.F."/>
            <person name="Baker D."/>
            <person name="Gharbi K."/>
            <person name="Hall N."/>
            <person name="Watson M."/>
            <person name="Adriaenssens E.M."/>
            <person name="Foster-Nyarko E."/>
            <person name="Jarju S."/>
            <person name="Secka A."/>
            <person name="Antonio M."/>
            <person name="Oren A."/>
            <person name="Chaudhuri R.R."/>
            <person name="La Ragione R."/>
            <person name="Hildebrand F."/>
            <person name="Pallen M.J."/>
        </authorList>
    </citation>
    <scope>NUCLEOTIDE SEQUENCE</scope>
    <source>
        <strain evidence="18">ChiSxjej6B18-287</strain>
    </source>
</reference>
<dbReference type="GO" id="GO:0046677">
    <property type="term" value="P:response to antibiotic"/>
    <property type="evidence" value="ECO:0007669"/>
    <property type="project" value="UniProtKB-UniRule"/>
</dbReference>
<evidence type="ECO:0000256" key="3">
    <source>
        <dbReference type="ARBA" id="ARBA00012374"/>
    </source>
</evidence>
<sequence length="292" mass="32045">MTIIEALLLGLIHGITEFIPVSSSGHMAIIENLLKISSEECLPFMILVHVATPAAVLAALRKEIKKIFIEFCRSAYDIYENIRIYSHNRHEKDARRYKKIISNNYRKLFLLLVTATLPAMVETALLWNMADLAGGNFLAPGMGLFITGIVLLVADFFPRGKKIPRDISYSTALVIGLIQGLTVFPGVSRLGITLAVCMGYGFQRKFAVKYTFLLSIPVLIESVILECLRLGGTSAGWQMWGGYAAGAAVSGIAAYFFIGKMLKVLMNKKLYGFSVYCFLIGAAAVAGNFLLV</sequence>
<evidence type="ECO:0000256" key="5">
    <source>
        <dbReference type="ARBA" id="ARBA00022475"/>
    </source>
</evidence>
<comment type="function">
    <text evidence="17">Catalyzes the dephosphorylation of undecaprenyl diphosphate (UPP). Confers resistance to bacitracin.</text>
</comment>
<evidence type="ECO:0000256" key="4">
    <source>
        <dbReference type="ARBA" id="ARBA00021581"/>
    </source>
</evidence>
<keyword evidence="11 17" id="KW-0472">Membrane</keyword>
<dbReference type="EC" id="3.6.1.27" evidence="3 17"/>
<keyword evidence="6 17" id="KW-0812">Transmembrane</keyword>
<feature type="transmembrane region" description="Helical" evidence="17">
    <location>
        <begin position="270"/>
        <end position="291"/>
    </location>
</feature>
<gene>
    <name evidence="17" type="primary">uppP</name>
    <name evidence="18" type="ORF">H9935_01985</name>
</gene>
<dbReference type="Proteomes" id="UP000823893">
    <property type="component" value="Unassembled WGS sequence"/>
</dbReference>
<comment type="similarity">
    <text evidence="2 17">Belongs to the UppP family.</text>
</comment>
<dbReference type="GO" id="GO:0009252">
    <property type="term" value="P:peptidoglycan biosynthetic process"/>
    <property type="evidence" value="ECO:0007669"/>
    <property type="project" value="UniProtKB-KW"/>
</dbReference>
<comment type="catalytic activity">
    <reaction evidence="16 17">
        <text>di-trans,octa-cis-undecaprenyl diphosphate + H2O = di-trans,octa-cis-undecaprenyl phosphate + phosphate + H(+)</text>
        <dbReference type="Rhea" id="RHEA:28094"/>
        <dbReference type="ChEBI" id="CHEBI:15377"/>
        <dbReference type="ChEBI" id="CHEBI:15378"/>
        <dbReference type="ChEBI" id="CHEBI:43474"/>
        <dbReference type="ChEBI" id="CHEBI:58405"/>
        <dbReference type="ChEBI" id="CHEBI:60392"/>
        <dbReference type="EC" id="3.6.1.27"/>
    </reaction>
</comment>
<evidence type="ECO:0000256" key="16">
    <source>
        <dbReference type="ARBA" id="ARBA00047594"/>
    </source>
</evidence>
<dbReference type="Pfam" id="PF02673">
    <property type="entry name" value="BacA"/>
    <property type="match status" value="1"/>
</dbReference>
<dbReference type="HAMAP" id="MF_01006">
    <property type="entry name" value="Undec_diphosphatase"/>
    <property type="match status" value="1"/>
</dbReference>
<feature type="transmembrane region" description="Helical" evidence="17">
    <location>
        <begin position="240"/>
        <end position="258"/>
    </location>
</feature>
<dbReference type="EMBL" id="DWWV01000023">
    <property type="protein sequence ID" value="HJC09569.1"/>
    <property type="molecule type" value="Genomic_DNA"/>
</dbReference>
<dbReference type="PANTHER" id="PTHR30622">
    <property type="entry name" value="UNDECAPRENYL-DIPHOSPHATASE"/>
    <property type="match status" value="1"/>
</dbReference>
<evidence type="ECO:0000256" key="8">
    <source>
        <dbReference type="ARBA" id="ARBA00022960"/>
    </source>
</evidence>
<reference evidence="18" key="2">
    <citation type="submission" date="2021-04" db="EMBL/GenBank/DDBJ databases">
        <authorList>
            <person name="Gilroy R."/>
        </authorList>
    </citation>
    <scope>NUCLEOTIDE SEQUENCE</scope>
    <source>
        <strain evidence="18">ChiSxjej6B18-287</strain>
    </source>
</reference>
<comment type="subcellular location">
    <subcellularLocation>
        <location evidence="1 17">Cell membrane</location>
        <topology evidence="1 17">Multi-pass membrane protein</topology>
    </subcellularLocation>
</comment>
<keyword evidence="7 17" id="KW-0378">Hydrolase</keyword>
<evidence type="ECO:0000256" key="17">
    <source>
        <dbReference type="HAMAP-Rule" id="MF_01006"/>
    </source>
</evidence>
<keyword evidence="12 17" id="KW-0046">Antibiotic resistance</keyword>
<dbReference type="GO" id="GO:0050380">
    <property type="term" value="F:undecaprenyl-diphosphatase activity"/>
    <property type="evidence" value="ECO:0007669"/>
    <property type="project" value="UniProtKB-UniRule"/>
</dbReference>
<evidence type="ECO:0000256" key="2">
    <source>
        <dbReference type="ARBA" id="ARBA00010621"/>
    </source>
</evidence>
<dbReference type="GO" id="GO:0008360">
    <property type="term" value="P:regulation of cell shape"/>
    <property type="evidence" value="ECO:0007669"/>
    <property type="project" value="UniProtKB-KW"/>
</dbReference>
<evidence type="ECO:0000256" key="10">
    <source>
        <dbReference type="ARBA" id="ARBA00022989"/>
    </source>
</evidence>
<feature type="transmembrane region" description="Helical" evidence="17">
    <location>
        <begin position="42"/>
        <end position="60"/>
    </location>
</feature>
<evidence type="ECO:0000256" key="13">
    <source>
        <dbReference type="ARBA" id="ARBA00023316"/>
    </source>
</evidence>
<dbReference type="InterPro" id="IPR003824">
    <property type="entry name" value="UppP"/>
</dbReference>
<evidence type="ECO:0000256" key="6">
    <source>
        <dbReference type="ARBA" id="ARBA00022692"/>
    </source>
</evidence>
<evidence type="ECO:0000313" key="18">
    <source>
        <dbReference type="EMBL" id="HJC09569.1"/>
    </source>
</evidence>
<evidence type="ECO:0000256" key="1">
    <source>
        <dbReference type="ARBA" id="ARBA00004651"/>
    </source>
</evidence>
<evidence type="ECO:0000256" key="15">
    <source>
        <dbReference type="ARBA" id="ARBA00032932"/>
    </source>
</evidence>
<organism evidence="18 19">
    <name type="scientific">Candidatus Blautia merdigallinarum</name>
    <dbReference type="NCBI Taxonomy" id="2838495"/>
    <lineage>
        <taxon>Bacteria</taxon>
        <taxon>Bacillati</taxon>
        <taxon>Bacillota</taxon>
        <taxon>Clostridia</taxon>
        <taxon>Lachnospirales</taxon>
        <taxon>Lachnospiraceae</taxon>
        <taxon>Blautia</taxon>
    </lineage>
</organism>
<dbReference type="GO" id="GO:0005886">
    <property type="term" value="C:plasma membrane"/>
    <property type="evidence" value="ECO:0007669"/>
    <property type="project" value="UniProtKB-SubCell"/>
</dbReference>
<keyword evidence="10 17" id="KW-1133">Transmembrane helix</keyword>
<keyword evidence="8 17" id="KW-0133">Cell shape</keyword>
<feature type="transmembrane region" description="Helical" evidence="17">
    <location>
        <begin position="108"/>
        <end position="130"/>
    </location>
</feature>
<keyword evidence="9 17" id="KW-0573">Peptidoglycan synthesis</keyword>
<protein>
    <recommendedName>
        <fullName evidence="4 17">Undecaprenyl-diphosphatase</fullName>
        <ecNumber evidence="3 17">3.6.1.27</ecNumber>
    </recommendedName>
    <alternativeName>
        <fullName evidence="15 17">Bacitracin resistance protein</fullName>
    </alternativeName>
    <alternativeName>
        <fullName evidence="14 17">Undecaprenyl pyrophosphate phosphatase</fullName>
    </alternativeName>
</protein>
<proteinExistence type="inferred from homology"/>
<comment type="miscellaneous">
    <text evidence="17">Bacitracin is thought to be involved in the inhibition of peptidoglycan synthesis by sequestering undecaprenyl diphosphate, thereby reducing the pool of lipid carrier available.</text>
</comment>
<accession>A0A9D2SJJ0</accession>
<name>A0A9D2SJJ0_9FIRM</name>